<dbReference type="Pfam" id="PF23299">
    <property type="entry name" value="DUF7081"/>
    <property type="match status" value="1"/>
</dbReference>
<organism evidence="11 12">
    <name type="scientific">Trifolium pratense</name>
    <name type="common">Red clover</name>
    <dbReference type="NCBI Taxonomy" id="57577"/>
    <lineage>
        <taxon>Eukaryota</taxon>
        <taxon>Viridiplantae</taxon>
        <taxon>Streptophyta</taxon>
        <taxon>Embryophyta</taxon>
        <taxon>Tracheophyta</taxon>
        <taxon>Spermatophyta</taxon>
        <taxon>Magnoliopsida</taxon>
        <taxon>eudicotyledons</taxon>
        <taxon>Gunneridae</taxon>
        <taxon>Pentapetalae</taxon>
        <taxon>rosids</taxon>
        <taxon>fabids</taxon>
        <taxon>Fabales</taxon>
        <taxon>Fabaceae</taxon>
        <taxon>Papilionoideae</taxon>
        <taxon>50 kb inversion clade</taxon>
        <taxon>NPAAA clade</taxon>
        <taxon>Hologalegina</taxon>
        <taxon>IRL clade</taxon>
        <taxon>Trifolieae</taxon>
        <taxon>Trifolium</taxon>
    </lineage>
</organism>
<dbReference type="InterPro" id="IPR056034">
    <property type="entry name" value="DUF7615"/>
</dbReference>
<evidence type="ECO:0000256" key="2">
    <source>
        <dbReference type="ARBA" id="ARBA00022723"/>
    </source>
</evidence>
<dbReference type="Proteomes" id="UP000236291">
    <property type="component" value="Unassembled WGS sequence"/>
</dbReference>
<dbReference type="PANTHER" id="PTHR33345:SF6">
    <property type="entry name" value="OS03G0747200 PROTEIN"/>
    <property type="match status" value="1"/>
</dbReference>
<dbReference type="GO" id="GO:0005634">
    <property type="term" value="C:nucleus"/>
    <property type="evidence" value="ECO:0007669"/>
    <property type="project" value="UniProtKB-SubCell"/>
</dbReference>
<dbReference type="Pfam" id="PF07227">
    <property type="entry name" value="PHD_Oberon"/>
    <property type="match status" value="1"/>
</dbReference>
<dbReference type="EMBL" id="ASHM01026473">
    <property type="protein sequence ID" value="PNX73740.1"/>
    <property type="molecule type" value="Genomic_DNA"/>
</dbReference>
<sequence>MGKNKRRDSDHTALNLPPVAADQTGEGLPYAPINFPDQGDVWGWKTGKRLQSNGCFQDRYLFSPVRFKPGSKRKHRHTFASKLSVERYIKSTFPDADVDKFFASFTWRIPAAEAPNNGDNVMPISAVPLHAVPLQQIPQVVEPDYVEPDYDDSSKIGVVWCKARNKMCDSLKFNVMEKYLPAMPCDVCCSESEFCRDCSCILCSKTVSFDHGGYSYIKCLVNGGDGICGHVAHLECALRSQLAGTVAKSIGLDVEYHCRRCDGRTNLLSHVETLYQSCKSVDLDDEIKKKILDLGACILRGSKIPVAKELLNCVELAISKLKCVANNEDIKNGGDNLMAHSEGLSDHGTDPMEVTMNGSPFNQAYHSQILNLEAEVGDILVALRKSQELEYKVAEERLHEQKRYIQNLYERLQSEVTELESPNLTHSEPLFRAIGERKEQIKRELEKFKEMKLVASGFGRISRDILKEHFAYKY</sequence>
<dbReference type="STRING" id="57577.A0A2K3L5D7"/>
<protein>
    <submittedName>
        <fullName evidence="11">Uncharacterized protein</fullName>
    </submittedName>
</protein>
<evidence type="ECO:0000256" key="5">
    <source>
        <dbReference type="ARBA" id="ARBA00023242"/>
    </source>
</evidence>
<reference evidence="11 12" key="1">
    <citation type="journal article" date="2014" name="Am. J. Bot.">
        <title>Genome assembly and annotation for red clover (Trifolium pratense; Fabaceae).</title>
        <authorList>
            <person name="Istvanek J."/>
            <person name="Jaros M."/>
            <person name="Krenek A."/>
            <person name="Repkova J."/>
        </authorList>
    </citation>
    <scope>NUCLEOTIDE SEQUENCE [LARGE SCALE GENOMIC DNA]</scope>
    <source>
        <strain evidence="12">cv. Tatra</strain>
        <tissue evidence="11">Young leaves</tissue>
    </source>
</reference>
<keyword evidence="2" id="KW-0479">Metal-binding</keyword>
<comment type="subcellular location">
    <subcellularLocation>
        <location evidence="1">Nucleus</location>
    </subcellularLocation>
</comment>
<feature type="coiled-coil region" evidence="6">
    <location>
        <begin position="391"/>
        <end position="451"/>
    </location>
</feature>
<evidence type="ECO:0000256" key="3">
    <source>
        <dbReference type="ARBA" id="ARBA00022771"/>
    </source>
</evidence>
<reference evidence="11 12" key="2">
    <citation type="journal article" date="2017" name="Front. Plant Sci.">
        <title>Gene Classification and Mining of Molecular Markers Useful in Red Clover (Trifolium pratense) Breeding.</title>
        <authorList>
            <person name="Istvanek J."/>
            <person name="Dluhosova J."/>
            <person name="Dluhos P."/>
            <person name="Patkova L."/>
            <person name="Nedelnik J."/>
            <person name="Repkova J."/>
        </authorList>
    </citation>
    <scope>NUCLEOTIDE SEQUENCE [LARGE SCALE GENOMIC DNA]</scope>
    <source>
        <strain evidence="12">cv. Tatra</strain>
        <tissue evidence="11">Young leaves</tissue>
    </source>
</reference>
<proteinExistence type="predicted"/>
<dbReference type="PANTHER" id="PTHR33345">
    <property type="entry name" value="ADAPTER PROTEIN, PUTATIVE-RELATED"/>
    <property type="match status" value="1"/>
</dbReference>
<name>A0A2K3L5D7_TRIPR</name>
<evidence type="ECO:0000313" key="12">
    <source>
        <dbReference type="Proteomes" id="UP000236291"/>
    </source>
</evidence>
<dbReference type="AlphaFoldDB" id="A0A2K3L5D7"/>
<evidence type="ECO:0000313" key="11">
    <source>
        <dbReference type="EMBL" id="PNX73740.1"/>
    </source>
</evidence>
<evidence type="ECO:0000259" key="10">
    <source>
        <dbReference type="Pfam" id="PF24590"/>
    </source>
</evidence>
<evidence type="ECO:0000256" key="4">
    <source>
        <dbReference type="ARBA" id="ARBA00022833"/>
    </source>
</evidence>
<evidence type="ECO:0000259" key="9">
    <source>
        <dbReference type="Pfam" id="PF23299"/>
    </source>
</evidence>
<gene>
    <name evidence="11" type="ORF">L195_g029644</name>
</gene>
<feature type="region of interest" description="Disordered" evidence="7">
    <location>
        <begin position="1"/>
        <end position="24"/>
    </location>
</feature>
<dbReference type="InterPro" id="IPR032881">
    <property type="entry name" value="Oberon-like_PHD"/>
</dbReference>
<keyword evidence="3" id="KW-0863">Zinc-finger</keyword>
<comment type="caution">
    <text evidence="11">The sequence shown here is derived from an EMBL/GenBank/DDBJ whole genome shotgun (WGS) entry which is preliminary data.</text>
</comment>
<evidence type="ECO:0000256" key="7">
    <source>
        <dbReference type="SAM" id="MobiDB-lite"/>
    </source>
</evidence>
<keyword evidence="6" id="KW-0175">Coiled coil</keyword>
<feature type="domain" description="DUF7081" evidence="9">
    <location>
        <begin position="18"/>
        <end position="111"/>
    </location>
</feature>
<keyword evidence="5" id="KW-0539">Nucleus</keyword>
<feature type="domain" description="DUF7615" evidence="10">
    <location>
        <begin position="365"/>
        <end position="469"/>
    </location>
</feature>
<accession>A0A2K3L5D7</accession>
<dbReference type="Pfam" id="PF24590">
    <property type="entry name" value="DUF7615"/>
    <property type="match status" value="1"/>
</dbReference>
<dbReference type="GO" id="GO:0008270">
    <property type="term" value="F:zinc ion binding"/>
    <property type="evidence" value="ECO:0007669"/>
    <property type="project" value="UniProtKB-KW"/>
</dbReference>
<feature type="domain" description="Oberon-like PHD finger" evidence="8">
    <location>
        <begin position="163"/>
        <end position="291"/>
    </location>
</feature>
<evidence type="ECO:0000256" key="6">
    <source>
        <dbReference type="SAM" id="Coils"/>
    </source>
</evidence>
<keyword evidence="4" id="KW-0862">Zinc</keyword>
<evidence type="ECO:0000259" key="8">
    <source>
        <dbReference type="Pfam" id="PF07227"/>
    </source>
</evidence>
<evidence type="ECO:0000256" key="1">
    <source>
        <dbReference type="ARBA" id="ARBA00004123"/>
    </source>
</evidence>
<dbReference type="InterPro" id="IPR055508">
    <property type="entry name" value="DUF7081"/>
</dbReference>